<dbReference type="SUPFAM" id="SSF52540">
    <property type="entry name" value="P-loop containing nucleoside triphosphate hydrolases"/>
    <property type="match status" value="1"/>
</dbReference>
<dbReference type="EMBL" id="JBHTKL010000005">
    <property type="protein sequence ID" value="MFD1019762.1"/>
    <property type="molecule type" value="Genomic_DNA"/>
</dbReference>
<dbReference type="InterPro" id="IPR027417">
    <property type="entry name" value="P-loop_NTPase"/>
</dbReference>
<accession>A0ABW3L120</accession>
<organism evidence="1 2">
    <name type="scientific">Thalassobacillus hwangdonensis</name>
    <dbReference type="NCBI Taxonomy" id="546108"/>
    <lineage>
        <taxon>Bacteria</taxon>
        <taxon>Bacillati</taxon>
        <taxon>Bacillota</taxon>
        <taxon>Bacilli</taxon>
        <taxon>Bacillales</taxon>
        <taxon>Bacillaceae</taxon>
        <taxon>Thalassobacillus</taxon>
    </lineage>
</organism>
<name>A0ABW3L120_9BACI</name>
<sequence>MTGRLHQYFAGDHTAKGFRALYQSNFQGLDRVFVLNGSSNAVKGALIKKLANKWRNKGFDVELVHCSTDQDSMDALVIPQLKVGVYGAEEDFRAAGSSIDYIYTDRALDTSLVESYQRDRKVYQEELAALYEAAHESFATGLHIHDGLEEIYINKMDFKKADQVAEELIDTLYGDMDQLEKSATVKHRFFGASTPAGVVDYIPNLTDDLKKRYFIKGRAGTGKSTLLKKIAAAGEALGLDVEIYHCGFDPDSLDMVVVRELGFCIFDSTDPHEYFPDKDSDEVVDLYERTVEPDTDERYDTAIKILNRSYKYHMKKGVGYLHEAKMMMDEFEGQYSDAIDFAKLGIVYETIDDAILHHAAAAEQ</sequence>
<dbReference type="Gene3D" id="3.40.50.300">
    <property type="entry name" value="P-loop containing nucleotide triphosphate hydrolases"/>
    <property type="match status" value="1"/>
</dbReference>
<evidence type="ECO:0000313" key="1">
    <source>
        <dbReference type="EMBL" id="MFD1019762.1"/>
    </source>
</evidence>
<dbReference type="Proteomes" id="UP001596990">
    <property type="component" value="Unassembled WGS sequence"/>
</dbReference>
<evidence type="ECO:0000313" key="2">
    <source>
        <dbReference type="Proteomes" id="UP001596990"/>
    </source>
</evidence>
<evidence type="ECO:0008006" key="3">
    <source>
        <dbReference type="Google" id="ProtNLM"/>
    </source>
</evidence>
<reference evidence="2" key="1">
    <citation type="journal article" date="2019" name="Int. J. Syst. Evol. Microbiol.">
        <title>The Global Catalogue of Microorganisms (GCM) 10K type strain sequencing project: providing services to taxonomists for standard genome sequencing and annotation.</title>
        <authorList>
            <consortium name="The Broad Institute Genomics Platform"/>
            <consortium name="The Broad Institute Genome Sequencing Center for Infectious Disease"/>
            <person name="Wu L."/>
            <person name="Ma J."/>
        </authorList>
    </citation>
    <scope>NUCLEOTIDE SEQUENCE [LARGE SCALE GENOMIC DNA]</scope>
    <source>
        <strain evidence="2">CCUG 56607</strain>
    </source>
</reference>
<keyword evidence="2" id="KW-1185">Reference proteome</keyword>
<protein>
    <recommendedName>
        <fullName evidence="3">Nucleotide kinase</fullName>
    </recommendedName>
</protein>
<gene>
    <name evidence="1" type="ORF">ACFQ2J_11315</name>
</gene>
<comment type="caution">
    <text evidence="1">The sequence shown here is derived from an EMBL/GenBank/DDBJ whole genome shotgun (WGS) entry which is preliminary data.</text>
</comment>
<proteinExistence type="predicted"/>
<dbReference type="RefSeq" id="WP_386060184.1">
    <property type="nucleotide sequence ID" value="NZ_JBHTKL010000005.1"/>
</dbReference>